<reference evidence="6 7" key="1">
    <citation type="submission" date="2020-07" db="EMBL/GenBank/DDBJ databases">
        <title>Genomic Encyclopedia of Type Strains, Phase IV (KMG-V): Genome sequencing to study the core and pangenomes of soil and plant-associated prokaryotes.</title>
        <authorList>
            <person name="Whitman W."/>
        </authorList>
    </citation>
    <scope>NUCLEOTIDE SEQUENCE [LARGE SCALE GENOMIC DNA]</scope>
    <source>
        <strain evidence="6 7">SAS40</strain>
    </source>
</reference>
<dbReference type="AlphaFoldDB" id="A0A7Y9IXR4"/>
<dbReference type="InterPro" id="IPR058245">
    <property type="entry name" value="NreC/VraR/RcsB-like_REC"/>
</dbReference>
<accession>A0A7Y9IXR4</accession>
<dbReference type="PROSITE" id="PS50043">
    <property type="entry name" value="HTH_LUXR_2"/>
    <property type="match status" value="1"/>
</dbReference>
<dbReference type="InterPro" id="IPR000792">
    <property type="entry name" value="Tscrpt_reg_LuxR_C"/>
</dbReference>
<dbReference type="Gene3D" id="3.40.50.2300">
    <property type="match status" value="1"/>
</dbReference>
<dbReference type="GO" id="GO:0003677">
    <property type="term" value="F:DNA binding"/>
    <property type="evidence" value="ECO:0007669"/>
    <property type="project" value="UniProtKB-KW"/>
</dbReference>
<feature type="domain" description="Response regulatory" evidence="5">
    <location>
        <begin position="4"/>
        <end position="124"/>
    </location>
</feature>
<dbReference type="InterPro" id="IPR039420">
    <property type="entry name" value="WalR-like"/>
</dbReference>
<dbReference type="PROSITE" id="PS50110">
    <property type="entry name" value="RESPONSE_REGULATORY"/>
    <property type="match status" value="1"/>
</dbReference>
<evidence type="ECO:0000259" key="4">
    <source>
        <dbReference type="PROSITE" id="PS50043"/>
    </source>
</evidence>
<comment type="caution">
    <text evidence="6">The sequence shown here is derived from an EMBL/GenBank/DDBJ whole genome shotgun (WGS) entry which is preliminary data.</text>
</comment>
<dbReference type="GO" id="GO:0000160">
    <property type="term" value="P:phosphorelay signal transduction system"/>
    <property type="evidence" value="ECO:0007669"/>
    <property type="project" value="InterPro"/>
</dbReference>
<keyword evidence="7" id="KW-1185">Reference proteome</keyword>
<evidence type="ECO:0000256" key="1">
    <source>
        <dbReference type="ARBA" id="ARBA00022553"/>
    </source>
</evidence>
<dbReference type="GO" id="GO:0006355">
    <property type="term" value="P:regulation of DNA-templated transcription"/>
    <property type="evidence" value="ECO:0007669"/>
    <property type="project" value="InterPro"/>
</dbReference>
<dbReference type="CDD" id="cd06170">
    <property type="entry name" value="LuxR_C_like"/>
    <property type="match status" value="1"/>
</dbReference>
<feature type="modified residue" description="4-aspartylphosphate" evidence="3">
    <location>
        <position position="55"/>
    </location>
</feature>
<dbReference type="PANTHER" id="PTHR43214:SF17">
    <property type="entry name" value="TRANSCRIPTIONAL REGULATORY PROTEIN RCSB"/>
    <property type="match status" value="1"/>
</dbReference>
<gene>
    <name evidence="6" type="ORF">FHW18_003669</name>
</gene>
<dbReference type="PANTHER" id="PTHR43214">
    <property type="entry name" value="TWO-COMPONENT RESPONSE REGULATOR"/>
    <property type="match status" value="1"/>
</dbReference>
<keyword evidence="1 3" id="KW-0597">Phosphoprotein</keyword>
<evidence type="ECO:0000259" key="5">
    <source>
        <dbReference type="PROSITE" id="PS50110"/>
    </source>
</evidence>
<dbReference type="SMART" id="SM00448">
    <property type="entry name" value="REC"/>
    <property type="match status" value="1"/>
</dbReference>
<dbReference type="Proteomes" id="UP000542125">
    <property type="component" value="Unassembled WGS sequence"/>
</dbReference>
<feature type="domain" description="HTH luxR-type" evidence="4">
    <location>
        <begin position="146"/>
        <end position="211"/>
    </location>
</feature>
<dbReference type="EMBL" id="JACBYR010000001">
    <property type="protein sequence ID" value="NYE84398.1"/>
    <property type="molecule type" value="Genomic_DNA"/>
</dbReference>
<protein>
    <submittedName>
        <fullName evidence="6">Two-component system capsular synthesis response regulator RcsB</fullName>
    </submittedName>
</protein>
<dbReference type="InterPro" id="IPR016032">
    <property type="entry name" value="Sig_transdc_resp-reg_C-effctor"/>
</dbReference>
<proteinExistence type="predicted"/>
<dbReference type="InterPro" id="IPR001789">
    <property type="entry name" value="Sig_transdc_resp-reg_receiver"/>
</dbReference>
<dbReference type="SMART" id="SM00421">
    <property type="entry name" value="HTH_LUXR"/>
    <property type="match status" value="1"/>
</dbReference>
<dbReference type="Gene3D" id="1.10.10.10">
    <property type="entry name" value="Winged helix-like DNA-binding domain superfamily/Winged helix DNA-binding domain"/>
    <property type="match status" value="1"/>
</dbReference>
<dbReference type="InterPro" id="IPR036388">
    <property type="entry name" value="WH-like_DNA-bd_sf"/>
</dbReference>
<dbReference type="Pfam" id="PF00196">
    <property type="entry name" value="GerE"/>
    <property type="match status" value="1"/>
</dbReference>
<sequence length="213" mass="23031">MKPTVAIADDHPLVLQAVSGALRGAQDYTIVHECLSGQDLLDKLAQQPSEMIVMDFSMSRHDRSIDGLALLKRVRRQAAAAHIVLLTAQAHPGVLACALKESVRAIVSKEDGMDELLRACRHVQTLPSAYCSPTVRHLLDDAGATPSAKVAELTAKEMEVVRLFAAGHGLLAISDRLSRSVSTVSSQKHTAMKKLNVRSSAELIRYAYESGLI</sequence>
<organism evidence="6 7">
    <name type="scientific">Pigmentiphaga litoralis</name>
    <dbReference type="NCBI Taxonomy" id="516702"/>
    <lineage>
        <taxon>Bacteria</taxon>
        <taxon>Pseudomonadati</taxon>
        <taxon>Pseudomonadota</taxon>
        <taxon>Betaproteobacteria</taxon>
        <taxon>Burkholderiales</taxon>
        <taxon>Alcaligenaceae</taxon>
        <taxon>Pigmentiphaga</taxon>
    </lineage>
</organism>
<evidence type="ECO:0000256" key="2">
    <source>
        <dbReference type="ARBA" id="ARBA00023125"/>
    </source>
</evidence>
<evidence type="ECO:0000313" key="7">
    <source>
        <dbReference type="Proteomes" id="UP000542125"/>
    </source>
</evidence>
<dbReference type="PRINTS" id="PR00038">
    <property type="entry name" value="HTHLUXR"/>
</dbReference>
<dbReference type="InterPro" id="IPR011006">
    <property type="entry name" value="CheY-like_superfamily"/>
</dbReference>
<dbReference type="SUPFAM" id="SSF46894">
    <property type="entry name" value="C-terminal effector domain of the bipartite response regulators"/>
    <property type="match status" value="1"/>
</dbReference>
<dbReference type="Pfam" id="PF00072">
    <property type="entry name" value="Response_reg"/>
    <property type="match status" value="1"/>
</dbReference>
<evidence type="ECO:0000313" key="6">
    <source>
        <dbReference type="EMBL" id="NYE84398.1"/>
    </source>
</evidence>
<evidence type="ECO:0000256" key="3">
    <source>
        <dbReference type="PROSITE-ProRule" id="PRU00169"/>
    </source>
</evidence>
<dbReference type="RefSeq" id="WP_179588084.1">
    <property type="nucleotide sequence ID" value="NZ_JACBYR010000001.1"/>
</dbReference>
<name>A0A7Y9IXR4_9BURK</name>
<dbReference type="CDD" id="cd17535">
    <property type="entry name" value="REC_NarL-like"/>
    <property type="match status" value="1"/>
</dbReference>
<dbReference type="SUPFAM" id="SSF52172">
    <property type="entry name" value="CheY-like"/>
    <property type="match status" value="1"/>
</dbReference>
<keyword evidence="2" id="KW-0238">DNA-binding</keyword>